<dbReference type="InterPro" id="IPR002068">
    <property type="entry name" value="A-crystallin/Hsp20_dom"/>
</dbReference>
<gene>
    <name evidence="4" type="ORF">ADA01nite_26800</name>
</gene>
<evidence type="ECO:0000259" key="3">
    <source>
        <dbReference type="PROSITE" id="PS01031"/>
    </source>
</evidence>
<proteinExistence type="inferred from homology"/>
<dbReference type="Pfam" id="PF00011">
    <property type="entry name" value="HSP20"/>
    <property type="match status" value="1"/>
</dbReference>
<dbReference type="CDD" id="cd06464">
    <property type="entry name" value="ACD_sHsps-like"/>
    <property type="match status" value="1"/>
</dbReference>
<dbReference type="Proteomes" id="UP000321157">
    <property type="component" value="Unassembled WGS sequence"/>
</dbReference>
<dbReference type="InterPro" id="IPR008978">
    <property type="entry name" value="HSP20-like_chaperone"/>
</dbReference>
<comment type="caution">
    <text evidence="4">The sequence shown here is derived from an EMBL/GenBank/DDBJ whole genome shotgun (WGS) entry which is preliminary data.</text>
</comment>
<name>A0A511V8L5_9BACL</name>
<evidence type="ECO:0000256" key="1">
    <source>
        <dbReference type="PROSITE-ProRule" id="PRU00285"/>
    </source>
</evidence>
<evidence type="ECO:0000313" key="4">
    <source>
        <dbReference type="EMBL" id="GEN35220.1"/>
    </source>
</evidence>
<sequence length="77" mass="9170">MFNEIKGKQMYRQERFIGRFQRSVLLPSPVSAKEIRASYKNGMLEVHMPKIKNNANKKDDIEFHEGIYIHIVEFRIC</sequence>
<organism evidence="4 5">
    <name type="scientific">Aneurinibacillus danicus</name>
    <dbReference type="NCBI Taxonomy" id="267746"/>
    <lineage>
        <taxon>Bacteria</taxon>
        <taxon>Bacillati</taxon>
        <taxon>Bacillota</taxon>
        <taxon>Bacilli</taxon>
        <taxon>Bacillales</taxon>
        <taxon>Paenibacillaceae</taxon>
        <taxon>Aneurinibacillus group</taxon>
        <taxon>Aneurinibacillus</taxon>
    </lineage>
</organism>
<accession>A0A511V8L5</accession>
<dbReference type="Gene3D" id="2.60.40.790">
    <property type="match status" value="1"/>
</dbReference>
<dbReference type="SUPFAM" id="SSF49764">
    <property type="entry name" value="HSP20-like chaperones"/>
    <property type="match status" value="1"/>
</dbReference>
<reference evidence="4 5" key="1">
    <citation type="submission" date="2019-07" db="EMBL/GenBank/DDBJ databases">
        <title>Whole genome shotgun sequence of Aneurinibacillus danicus NBRC 102444.</title>
        <authorList>
            <person name="Hosoyama A."/>
            <person name="Uohara A."/>
            <person name="Ohji S."/>
            <person name="Ichikawa N."/>
        </authorList>
    </citation>
    <scope>NUCLEOTIDE SEQUENCE [LARGE SCALE GENOMIC DNA]</scope>
    <source>
        <strain evidence="4 5">NBRC 102444</strain>
    </source>
</reference>
<protein>
    <recommendedName>
        <fullName evidence="3">SHSP domain-containing protein</fullName>
    </recommendedName>
</protein>
<dbReference type="PROSITE" id="PS01031">
    <property type="entry name" value="SHSP"/>
    <property type="match status" value="1"/>
</dbReference>
<dbReference type="EMBL" id="BJXX01000121">
    <property type="protein sequence ID" value="GEN35220.1"/>
    <property type="molecule type" value="Genomic_DNA"/>
</dbReference>
<feature type="domain" description="SHSP" evidence="3">
    <location>
        <begin position="1"/>
        <end position="66"/>
    </location>
</feature>
<evidence type="ECO:0000313" key="5">
    <source>
        <dbReference type="Proteomes" id="UP000321157"/>
    </source>
</evidence>
<keyword evidence="5" id="KW-1185">Reference proteome</keyword>
<dbReference type="AlphaFoldDB" id="A0A511V8L5"/>
<evidence type="ECO:0000256" key="2">
    <source>
        <dbReference type="RuleBase" id="RU003616"/>
    </source>
</evidence>
<comment type="similarity">
    <text evidence="1 2">Belongs to the small heat shock protein (HSP20) family.</text>
</comment>